<dbReference type="GO" id="GO:0000981">
    <property type="term" value="F:DNA-binding transcription factor activity, RNA polymerase II-specific"/>
    <property type="evidence" value="ECO:0007669"/>
    <property type="project" value="TreeGrafter"/>
</dbReference>
<gene>
    <name evidence="10" type="ORF">CEUTPL_LOCUS3542</name>
</gene>
<dbReference type="SMART" id="SM00338">
    <property type="entry name" value="BRLZ"/>
    <property type="match status" value="1"/>
</dbReference>
<reference evidence="10" key="1">
    <citation type="submission" date="2022-01" db="EMBL/GenBank/DDBJ databases">
        <authorList>
            <person name="King R."/>
        </authorList>
    </citation>
    <scope>NUCLEOTIDE SEQUENCE</scope>
</reference>
<dbReference type="PROSITE" id="PS00036">
    <property type="entry name" value="BZIP_BASIC"/>
    <property type="match status" value="1"/>
</dbReference>
<dbReference type="InterPro" id="IPR046347">
    <property type="entry name" value="bZIP_sf"/>
</dbReference>
<evidence type="ECO:0000313" key="11">
    <source>
        <dbReference type="Proteomes" id="UP001152799"/>
    </source>
</evidence>
<keyword evidence="1" id="KW-0832">Ubl conjugation</keyword>
<protein>
    <recommendedName>
        <fullName evidence="6">X-box-binding protein 1</fullName>
    </recommendedName>
</protein>
<evidence type="ECO:0000259" key="9">
    <source>
        <dbReference type="PROSITE" id="PS50217"/>
    </source>
</evidence>
<dbReference type="SUPFAM" id="SSF57959">
    <property type="entry name" value="Leucine zipper domain"/>
    <property type="match status" value="1"/>
</dbReference>
<evidence type="ECO:0000256" key="2">
    <source>
        <dbReference type="ARBA" id="ARBA00023015"/>
    </source>
</evidence>
<evidence type="ECO:0000256" key="7">
    <source>
        <dbReference type="SAM" id="Coils"/>
    </source>
</evidence>
<sequence>MSTTGVLPVPTILNILNDSNNNYMDDQNMDNHSRAKKRRLDHLSWEEKIQRKKLKNRVAAQTSRDRKKAKQEQMESAVQQLYTKNEILQAECEKLQAANQRLLAENAELNQRLQQCDSCKKLQSCPGVSSFGEEEGRSVETDSGLPSLPDLLDELESDSVDLNALEQLTQSLLEDIARDLESAAEKAADQESTSCTGENENPPDGKEVVGSPPKHLESKGTKTIEPDNVIEDISEYLLLHHNYAKMPISTAATRKSQKKLKTIRPKEKPTKTISLPEQLENKNNELLFGTFDQSTNTITILVNDNSNNSSPRSDLGYESLDSPVSTSDMDSWDHSVSELFPTLF</sequence>
<organism evidence="10 11">
    <name type="scientific">Ceutorhynchus assimilis</name>
    <name type="common">cabbage seed weevil</name>
    <dbReference type="NCBI Taxonomy" id="467358"/>
    <lineage>
        <taxon>Eukaryota</taxon>
        <taxon>Metazoa</taxon>
        <taxon>Ecdysozoa</taxon>
        <taxon>Arthropoda</taxon>
        <taxon>Hexapoda</taxon>
        <taxon>Insecta</taxon>
        <taxon>Pterygota</taxon>
        <taxon>Neoptera</taxon>
        <taxon>Endopterygota</taxon>
        <taxon>Coleoptera</taxon>
        <taxon>Polyphaga</taxon>
        <taxon>Cucujiformia</taxon>
        <taxon>Curculionidae</taxon>
        <taxon>Ceutorhynchinae</taxon>
        <taxon>Ceutorhynchus</taxon>
    </lineage>
</organism>
<keyword evidence="5" id="KW-0539">Nucleus</keyword>
<evidence type="ECO:0000256" key="4">
    <source>
        <dbReference type="ARBA" id="ARBA00023163"/>
    </source>
</evidence>
<dbReference type="PANTHER" id="PTHR46542">
    <property type="entry name" value="X-BOX BINDING PROTEIN 1"/>
    <property type="match status" value="1"/>
</dbReference>
<dbReference type="PROSITE" id="PS50217">
    <property type="entry name" value="BZIP"/>
    <property type="match status" value="1"/>
</dbReference>
<keyword evidence="2" id="KW-0805">Transcription regulation</keyword>
<dbReference type="Pfam" id="PF07716">
    <property type="entry name" value="bZIP_2"/>
    <property type="match status" value="1"/>
</dbReference>
<keyword evidence="3" id="KW-0238">DNA-binding</keyword>
<feature type="region of interest" description="Disordered" evidence="8">
    <location>
        <begin position="182"/>
        <end position="223"/>
    </location>
</feature>
<dbReference type="EMBL" id="OU892288">
    <property type="protein sequence ID" value="CAG9762871.1"/>
    <property type="molecule type" value="Genomic_DNA"/>
</dbReference>
<dbReference type="Gene3D" id="1.20.5.170">
    <property type="match status" value="1"/>
</dbReference>
<evidence type="ECO:0000256" key="6">
    <source>
        <dbReference type="ARBA" id="ARBA00040165"/>
    </source>
</evidence>
<keyword evidence="7" id="KW-0175">Coiled coil</keyword>
<dbReference type="AlphaFoldDB" id="A0A9N9MI90"/>
<name>A0A9N9MI90_9CUCU</name>
<dbReference type="InterPro" id="IPR052470">
    <property type="entry name" value="ER_Stress-Reg_TF"/>
</dbReference>
<dbReference type="GO" id="GO:0005634">
    <property type="term" value="C:nucleus"/>
    <property type="evidence" value="ECO:0007669"/>
    <property type="project" value="TreeGrafter"/>
</dbReference>
<feature type="region of interest" description="Disordered" evidence="8">
    <location>
        <begin position="124"/>
        <end position="151"/>
    </location>
</feature>
<evidence type="ECO:0000313" key="10">
    <source>
        <dbReference type="EMBL" id="CAG9762871.1"/>
    </source>
</evidence>
<evidence type="ECO:0000256" key="5">
    <source>
        <dbReference type="ARBA" id="ARBA00023242"/>
    </source>
</evidence>
<accession>A0A9N9MI90</accession>
<evidence type="ECO:0000256" key="3">
    <source>
        <dbReference type="ARBA" id="ARBA00023125"/>
    </source>
</evidence>
<dbReference type="GO" id="GO:0000977">
    <property type="term" value="F:RNA polymerase II transcription regulatory region sequence-specific DNA binding"/>
    <property type="evidence" value="ECO:0007669"/>
    <property type="project" value="TreeGrafter"/>
</dbReference>
<dbReference type="CDD" id="cd14691">
    <property type="entry name" value="bZIP_XBP1"/>
    <property type="match status" value="1"/>
</dbReference>
<feature type="domain" description="BZIP" evidence="9">
    <location>
        <begin position="46"/>
        <end position="109"/>
    </location>
</feature>
<dbReference type="Proteomes" id="UP001152799">
    <property type="component" value="Chromosome 12"/>
</dbReference>
<dbReference type="PANTHER" id="PTHR46542:SF1">
    <property type="entry name" value="X-BOX BINDING PROTEIN 1"/>
    <property type="match status" value="1"/>
</dbReference>
<feature type="compositionally biased region" description="Basic and acidic residues" evidence="8">
    <location>
        <begin position="214"/>
        <end position="223"/>
    </location>
</feature>
<evidence type="ECO:0000256" key="8">
    <source>
        <dbReference type="SAM" id="MobiDB-lite"/>
    </source>
</evidence>
<keyword evidence="11" id="KW-1185">Reference proteome</keyword>
<dbReference type="OrthoDB" id="20960at2759"/>
<feature type="compositionally biased region" description="Polar residues" evidence="8">
    <location>
        <begin position="190"/>
        <end position="199"/>
    </location>
</feature>
<proteinExistence type="predicted"/>
<evidence type="ECO:0000256" key="1">
    <source>
        <dbReference type="ARBA" id="ARBA00022843"/>
    </source>
</evidence>
<dbReference type="InterPro" id="IPR004827">
    <property type="entry name" value="bZIP"/>
</dbReference>
<feature type="region of interest" description="Disordered" evidence="8">
    <location>
        <begin position="303"/>
        <end position="332"/>
    </location>
</feature>
<feature type="compositionally biased region" description="Low complexity" evidence="8">
    <location>
        <begin position="303"/>
        <end position="314"/>
    </location>
</feature>
<feature type="coiled-coil region" evidence="7">
    <location>
        <begin position="60"/>
        <end position="112"/>
    </location>
</feature>
<keyword evidence="4" id="KW-0804">Transcription</keyword>